<evidence type="ECO:0000313" key="3">
    <source>
        <dbReference type="Proteomes" id="UP000485058"/>
    </source>
</evidence>
<comment type="caution">
    <text evidence="2">The sequence shown here is derived from an EMBL/GenBank/DDBJ whole genome shotgun (WGS) entry which is preliminary data.</text>
</comment>
<feature type="compositionally biased region" description="Polar residues" evidence="1">
    <location>
        <begin position="1"/>
        <end position="11"/>
    </location>
</feature>
<evidence type="ECO:0000256" key="1">
    <source>
        <dbReference type="SAM" id="MobiDB-lite"/>
    </source>
</evidence>
<sequence>MGTAYSSQSGGNAVRGSSVMSSAQPSQSVLRALPPAINAVVQGSLPSSNMLFSDACHFSLGFKPACLNVIACKRSMLPTHWDIQARQALGG</sequence>
<keyword evidence="3" id="KW-1185">Reference proteome</keyword>
<dbReference type="Proteomes" id="UP000485058">
    <property type="component" value="Unassembled WGS sequence"/>
</dbReference>
<gene>
    <name evidence="2" type="ORF">HaLaN_27395</name>
</gene>
<protein>
    <submittedName>
        <fullName evidence="2">Uncharacterized protein</fullName>
    </submittedName>
</protein>
<reference evidence="2 3" key="1">
    <citation type="submission" date="2020-02" db="EMBL/GenBank/DDBJ databases">
        <title>Draft genome sequence of Haematococcus lacustris strain NIES-144.</title>
        <authorList>
            <person name="Morimoto D."/>
            <person name="Nakagawa S."/>
            <person name="Yoshida T."/>
            <person name="Sawayama S."/>
        </authorList>
    </citation>
    <scope>NUCLEOTIDE SEQUENCE [LARGE SCALE GENOMIC DNA]</scope>
    <source>
        <strain evidence="2 3">NIES-144</strain>
    </source>
</reference>
<accession>A0A6A0A844</accession>
<organism evidence="2 3">
    <name type="scientific">Haematococcus lacustris</name>
    <name type="common">Green alga</name>
    <name type="synonym">Haematococcus pluvialis</name>
    <dbReference type="NCBI Taxonomy" id="44745"/>
    <lineage>
        <taxon>Eukaryota</taxon>
        <taxon>Viridiplantae</taxon>
        <taxon>Chlorophyta</taxon>
        <taxon>core chlorophytes</taxon>
        <taxon>Chlorophyceae</taxon>
        <taxon>CS clade</taxon>
        <taxon>Chlamydomonadales</taxon>
        <taxon>Haematococcaceae</taxon>
        <taxon>Haematococcus</taxon>
    </lineage>
</organism>
<name>A0A6A0A844_HAELA</name>
<dbReference type="EMBL" id="BLLF01004062">
    <property type="protein sequence ID" value="GFH28840.1"/>
    <property type="molecule type" value="Genomic_DNA"/>
</dbReference>
<dbReference type="AlphaFoldDB" id="A0A6A0A844"/>
<evidence type="ECO:0000313" key="2">
    <source>
        <dbReference type="EMBL" id="GFH28840.1"/>
    </source>
</evidence>
<feature type="region of interest" description="Disordered" evidence="1">
    <location>
        <begin position="1"/>
        <end position="20"/>
    </location>
</feature>
<proteinExistence type="predicted"/>